<dbReference type="STRING" id="6186.A0A183JLR4"/>
<proteinExistence type="inferred from homology"/>
<evidence type="ECO:0000256" key="9">
    <source>
        <dbReference type="SAM" id="Phobius"/>
    </source>
</evidence>
<name>A0A183JLR4_9TREM</name>
<gene>
    <name evidence="12" type="ORF">SCUD_LOCUS3645</name>
</gene>
<comment type="subcellular location">
    <subcellularLocation>
        <location evidence="1">Membrane</location>
        <topology evidence="1">Multi-pass membrane protein</topology>
    </subcellularLocation>
</comment>
<dbReference type="WBParaSite" id="SCUD_0000364501-mRNA-1">
    <property type="protein sequence ID" value="SCUD_0000364501-mRNA-1"/>
    <property type="gene ID" value="SCUD_0000364501"/>
</dbReference>
<dbReference type="EMBL" id="UZAK01004249">
    <property type="protein sequence ID" value="VDO83449.1"/>
    <property type="molecule type" value="Genomic_DNA"/>
</dbReference>
<feature type="transmembrane region" description="Helical" evidence="9">
    <location>
        <begin position="382"/>
        <end position="406"/>
    </location>
</feature>
<sequence length="461" mass="53655">MSFLLDSCALFFSQIAFFIGGWVFFLRQLFRDYEVKDSIVVLIFSLTFSLSCTVFELVIFEILDILEASSRRIHWQFILLTTLLDVIIIIPFYISFYISKSLRVIPPKNSIRLCFSFALMTAYLYAFWKVGTSFPILSGKHGIVFLEQCIGRIGVVGVTIMAFLSGFGAVNYPYSCMTYFALSVSNSEIRTAERRLLQTVDMILVKRRRLAQFQFEARMKRTTNEKSNTFWNMLRTVGMSISSPRIDEKLLKHEISVLEDLSRQLFLELHYLRTAQERIEFSKTWKGKYFNCLGYFFCGYCCWKIFISIVNILLNRFGGQDPITRFMGITIHYLGFQIDVKFWSQQISFWLVGIIVVTSIRGLLITLTKFFHAIASTKSSNIIVLIIAQIMGTYFVSSVLLLRMNMTAEYRNMLNQVLGDLQFHFYHRWFDVIFLISAMCSIAFLYLAHKRVAEIKDDYIS</sequence>
<dbReference type="PANTHER" id="PTHR15948">
    <property type="entry name" value="G-PROTEIN COUPLED RECEPTOR 89-RELATED"/>
    <property type="match status" value="1"/>
</dbReference>
<comment type="catalytic activity">
    <reaction evidence="6">
        <text>iodide(out) = iodide(in)</text>
        <dbReference type="Rhea" id="RHEA:66324"/>
        <dbReference type="ChEBI" id="CHEBI:16382"/>
    </reaction>
</comment>
<dbReference type="PANTHER" id="PTHR15948:SF0">
    <property type="entry name" value="GOLGI PH REGULATOR A-RELATED"/>
    <property type="match status" value="1"/>
</dbReference>
<feature type="transmembrane region" description="Helical" evidence="9">
    <location>
        <begin position="75"/>
        <end position="98"/>
    </location>
</feature>
<evidence type="ECO:0000256" key="4">
    <source>
        <dbReference type="ARBA" id="ARBA00022989"/>
    </source>
</evidence>
<comment type="catalytic activity">
    <reaction evidence="8">
        <text>fluoride(in) = fluoride(out)</text>
        <dbReference type="Rhea" id="RHEA:76159"/>
        <dbReference type="ChEBI" id="CHEBI:17051"/>
    </reaction>
</comment>
<dbReference type="InterPro" id="IPR022535">
    <property type="entry name" value="Golgi_pH-regulator_cons_dom"/>
</dbReference>
<evidence type="ECO:0000259" key="10">
    <source>
        <dbReference type="Pfam" id="PF12430"/>
    </source>
</evidence>
<reference evidence="14" key="1">
    <citation type="submission" date="2016-06" db="UniProtKB">
        <authorList>
            <consortium name="WormBaseParasite"/>
        </authorList>
    </citation>
    <scope>IDENTIFICATION</scope>
</reference>
<evidence type="ECO:0000259" key="11">
    <source>
        <dbReference type="Pfam" id="PF12537"/>
    </source>
</evidence>
<evidence type="ECO:0000256" key="2">
    <source>
        <dbReference type="ARBA" id="ARBA00009478"/>
    </source>
</evidence>
<evidence type="ECO:0000256" key="3">
    <source>
        <dbReference type="ARBA" id="ARBA00022692"/>
    </source>
</evidence>
<accession>A0A183JLR4</accession>
<evidence type="ECO:0000256" key="5">
    <source>
        <dbReference type="ARBA" id="ARBA00023136"/>
    </source>
</evidence>
<evidence type="ECO:0000256" key="7">
    <source>
        <dbReference type="ARBA" id="ARBA00035085"/>
    </source>
</evidence>
<feature type="domain" description="Abscisic acid G-protein coupled receptor-like" evidence="10">
    <location>
        <begin position="281"/>
        <end position="450"/>
    </location>
</feature>
<keyword evidence="4 9" id="KW-1133">Transmembrane helix</keyword>
<dbReference type="Proteomes" id="UP000279833">
    <property type="component" value="Unassembled WGS sequence"/>
</dbReference>
<dbReference type="GO" id="GO:0032580">
    <property type="term" value="C:Golgi cisterna membrane"/>
    <property type="evidence" value="ECO:0007669"/>
    <property type="project" value="TreeGrafter"/>
</dbReference>
<feature type="transmembrane region" description="Helical" evidence="9">
    <location>
        <begin position="349"/>
        <end position="370"/>
    </location>
</feature>
<dbReference type="GO" id="GO:0008308">
    <property type="term" value="F:voltage-gated monoatomic anion channel activity"/>
    <property type="evidence" value="ECO:0007669"/>
    <property type="project" value="TreeGrafter"/>
</dbReference>
<dbReference type="InterPro" id="IPR015672">
    <property type="entry name" value="GPHR/GTG"/>
</dbReference>
<feature type="transmembrane region" description="Helical" evidence="9">
    <location>
        <begin position="7"/>
        <end position="26"/>
    </location>
</feature>
<feature type="transmembrane region" description="Helical" evidence="9">
    <location>
        <begin position="110"/>
        <end position="128"/>
    </location>
</feature>
<feature type="transmembrane region" description="Helical" evidence="9">
    <location>
        <begin position="293"/>
        <end position="314"/>
    </location>
</feature>
<dbReference type="AlphaFoldDB" id="A0A183JLR4"/>
<dbReference type="Pfam" id="PF12537">
    <property type="entry name" value="GPHR_N"/>
    <property type="match status" value="1"/>
</dbReference>
<evidence type="ECO:0000313" key="12">
    <source>
        <dbReference type="EMBL" id="VDO83449.1"/>
    </source>
</evidence>
<feature type="transmembrane region" description="Helical" evidence="9">
    <location>
        <begin position="149"/>
        <end position="170"/>
    </location>
</feature>
<keyword evidence="13" id="KW-1185">Reference proteome</keyword>
<dbReference type="GO" id="GO:0051452">
    <property type="term" value="P:intracellular pH reduction"/>
    <property type="evidence" value="ECO:0007669"/>
    <property type="project" value="TreeGrafter"/>
</dbReference>
<comment type="catalytic activity">
    <reaction evidence="7">
        <text>bromide(in) = bromide(out)</text>
        <dbReference type="Rhea" id="RHEA:75383"/>
        <dbReference type="ChEBI" id="CHEBI:15858"/>
    </reaction>
</comment>
<evidence type="ECO:0000256" key="8">
    <source>
        <dbReference type="ARBA" id="ARBA00044702"/>
    </source>
</evidence>
<comment type="similarity">
    <text evidence="2">Belongs to the Golgi pH regulator (TC 1.A.38) family.</text>
</comment>
<evidence type="ECO:0000256" key="1">
    <source>
        <dbReference type="ARBA" id="ARBA00004141"/>
    </source>
</evidence>
<organism evidence="14">
    <name type="scientific">Schistosoma curassoni</name>
    <dbReference type="NCBI Taxonomy" id="6186"/>
    <lineage>
        <taxon>Eukaryota</taxon>
        <taxon>Metazoa</taxon>
        <taxon>Spiralia</taxon>
        <taxon>Lophotrochozoa</taxon>
        <taxon>Platyhelminthes</taxon>
        <taxon>Trematoda</taxon>
        <taxon>Digenea</taxon>
        <taxon>Strigeidida</taxon>
        <taxon>Schistosomatoidea</taxon>
        <taxon>Schistosomatidae</taxon>
        <taxon>Schistosoma</taxon>
    </lineage>
</organism>
<evidence type="ECO:0000313" key="13">
    <source>
        <dbReference type="Proteomes" id="UP000279833"/>
    </source>
</evidence>
<feature type="domain" description="Golgi pH regulator conserved" evidence="11">
    <location>
        <begin position="145"/>
        <end position="210"/>
    </location>
</feature>
<dbReference type="InterPro" id="IPR025969">
    <property type="entry name" value="ABA_GPCR_dom"/>
</dbReference>
<feature type="transmembrane region" description="Helical" evidence="9">
    <location>
        <begin position="38"/>
        <end position="63"/>
    </location>
</feature>
<reference evidence="12 13" key="2">
    <citation type="submission" date="2018-11" db="EMBL/GenBank/DDBJ databases">
        <authorList>
            <consortium name="Pathogen Informatics"/>
        </authorList>
    </citation>
    <scope>NUCLEOTIDE SEQUENCE [LARGE SCALE GENOMIC DNA]</scope>
    <source>
        <strain evidence="12">Dakar</strain>
        <strain evidence="13">Dakar, Senegal</strain>
    </source>
</reference>
<feature type="transmembrane region" description="Helical" evidence="9">
    <location>
        <begin position="426"/>
        <end position="447"/>
    </location>
</feature>
<keyword evidence="3 9" id="KW-0812">Transmembrane</keyword>
<protein>
    <submittedName>
        <fullName evidence="14">G protein-coupled receptor 89</fullName>
    </submittedName>
</protein>
<dbReference type="Pfam" id="PF12430">
    <property type="entry name" value="ABA_GPCR"/>
    <property type="match status" value="1"/>
</dbReference>
<keyword evidence="5 9" id="KW-0472">Membrane</keyword>
<evidence type="ECO:0000256" key="6">
    <source>
        <dbReference type="ARBA" id="ARBA00024145"/>
    </source>
</evidence>
<evidence type="ECO:0000313" key="14">
    <source>
        <dbReference type="WBParaSite" id="SCUD_0000364501-mRNA-1"/>
    </source>
</evidence>